<evidence type="ECO:0000313" key="1">
    <source>
        <dbReference type="EMBL" id="GIY14592.1"/>
    </source>
</evidence>
<proteinExistence type="predicted"/>
<evidence type="ECO:0000313" key="2">
    <source>
        <dbReference type="Proteomes" id="UP001054945"/>
    </source>
</evidence>
<reference evidence="1 2" key="1">
    <citation type="submission" date="2021-06" db="EMBL/GenBank/DDBJ databases">
        <title>Caerostris extrusa draft genome.</title>
        <authorList>
            <person name="Kono N."/>
            <person name="Arakawa K."/>
        </authorList>
    </citation>
    <scope>NUCLEOTIDE SEQUENCE [LARGE SCALE GENOMIC DNA]</scope>
</reference>
<protein>
    <submittedName>
        <fullName evidence="1">Uncharacterized protein</fullName>
    </submittedName>
</protein>
<dbReference type="EMBL" id="BPLR01007112">
    <property type="protein sequence ID" value="GIY14592.1"/>
    <property type="molecule type" value="Genomic_DNA"/>
</dbReference>
<comment type="caution">
    <text evidence="1">The sequence shown here is derived from an EMBL/GenBank/DDBJ whole genome shotgun (WGS) entry which is preliminary data.</text>
</comment>
<accession>A0AAV4R2V5</accession>
<keyword evidence="2" id="KW-1185">Reference proteome</keyword>
<dbReference type="Proteomes" id="UP001054945">
    <property type="component" value="Unassembled WGS sequence"/>
</dbReference>
<gene>
    <name evidence="1" type="ORF">CEXT_627231</name>
</gene>
<sequence>MFSERSIRVPRLGGEPYPQTILRSLRASDPPCVSKPTLRKAAVRSTLAFVREREASSRCQSPKRNLGLAAGRACTPRAKLEKLLITVLHLNLANATMHVSSHFQPSMSSSL</sequence>
<dbReference type="AlphaFoldDB" id="A0AAV4R2V5"/>
<name>A0AAV4R2V5_CAEEX</name>
<organism evidence="1 2">
    <name type="scientific">Caerostris extrusa</name>
    <name type="common">Bark spider</name>
    <name type="synonym">Caerostris bankana</name>
    <dbReference type="NCBI Taxonomy" id="172846"/>
    <lineage>
        <taxon>Eukaryota</taxon>
        <taxon>Metazoa</taxon>
        <taxon>Ecdysozoa</taxon>
        <taxon>Arthropoda</taxon>
        <taxon>Chelicerata</taxon>
        <taxon>Arachnida</taxon>
        <taxon>Araneae</taxon>
        <taxon>Araneomorphae</taxon>
        <taxon>Entelegynae</taxon>
        <taxon>Araneoidea</taxon>
        <taxon>Araneidae</taxon>
        <taxon>Caerostris</taxon>
    </lineage>
</organism>